<keyword evidence="1" id="KW-0812">Transmembrane</keyword>
<protein>
    <recommendedName>
        <fullName evidence="4">DUF3040 family protein</fullName>
    </recommendedName>
</protein>
<name>A0ABN2YBE8_9ACTN</name>
<proteinExistence type="predicted"/>
<keyword evidence="1" id="KW-1133">Transmembrane helix</keyword>
<gene>
    <name evidence="2" type="ORF">GCM10009759_76750</name>
</gene>
<evidence type="ECO:0000256" key="1">
    <source>
        <dbReference type="SAM" id="Phobius"/>
    </source>
</evidence>
<dbReference type="RefSeq" id="WP_344559175.1">
    <property type="nucleotide sequence ID" value="NZ_BAAANS010000105.1"/>
</dbReference>
<comment type="caution">
    <text evidence="2">The sequence shown here is derived from an EMBL/GenBank/DDBJ whole genome shotgun (WGS) entry which is preliminary data.</text>
</comment>
<evidence type="ECO:0000313" key="2">
    <source>
        <dbReference type="EMBL" id="GAA2124886.1"/>
    </source>
</evidence>
<accession>A0ABN2YBE8</accession>
<dbReference type="Proteomes" id="UP001500897">
    <property type="component" value="Unassembled WGS sequence"/>
</dbReference>
<sequence>MDGPALSPRELLILQQIEAELGSDQELERELRTMRTARIARLRRTLAARPWIVVAVISCCLAVSFGLLATAVALDEPALLLGVVIGWAALLVVLVVVAAHLHRRGRIR</sequence>
<reference evidence="3" key="1">
    <citation type="journal article" date="2019" name="Int. J. Syst. Evol. Microbiol.">
        <title>The Global Catalogue of Microorganisms (GCM) 10K type strain sequencing project: providing services to taxonomists for standard genome sequencing and annotation.</title>
        <authorList>
            <consortium name="The Broad Institute Genomics Platform"/>
            <consortium name="The Broad Institute Genome Sequencing Center for Infectious Disease"/>
            <person name="Wu L."/>
            <person name="Ma J."/>
        </authorList>
    </citation>
    <scope>NUCLEOTIDE SEQUENCE [LARGE SCALE GENOMIC DNA]</scope>
    <source>
        <strain evidence="3">JCM 14559</strain>
    </source>
</reference>
<keyword evidence="1" id="KW-0472">Membrane</keyword>
<evidence type="ECO:0008006" key="4">
    <source>
        <dbReference type="Google" id="ProtNLM"/>
    </source>
</evidence>
<organism evidence="2 3">
    <name type="scientific">Kitasatospora saccharophila</name>
    <dbReference type="NCBI Taxonomy" id="407973"/>
    <lineage>
        <taxon>Bacteria</taxon>
        <taxon>Bacillati</taxon>
        <taxon>Actinomycetota</taxon>
        <taxon>Actinomycetes</taxon>
        <taxon>Kitasatosporales</taxon>
        <taxon>Streptomycetaceae</taxon>
        <taxon>Kitasatospora</taxon>
    </lineage>
</organism>
<dbReference type="EMBL" id="BAAANS010000105">
    <property type="protein sequence ID" value="GAA2124886.1"/>
    <property type="molecule type" value="Genomic_DNA"/>
</dbReference>
<feature type="transmembrane region" description="Helical" evidence="1">
    <location>
        <begin position="79"/>
        <end position="101"/>
    </location>
</feature>
<keyword evidence="3" id="KW-1185">Reference proteome</keyword>
<feature type="transmembrane region" description="Helical" evidence="1">
    <location>
        <begin position="51"/>
        <end position="73"/>
    </location>
</feature>
<evidence type="ECO:0000313" key="3">
    <source>
        <dbReference type="Proteomes" id="UP001500897"/>
    </source>
</evidence>